<dbReference type="RefSeq" id="WP_118797836.1">
    <property type="nucleotide sequence ID" value="NZ_JAOQKJ010000004.1"/>
</dbReference>
<dbReference type="InterPro" id="IPR038763">
    <property type="entry name" value="DHH_sf"/>
</dbReference>
<dbReference type="SUPFAM" id="SSF64182">
    <property type="entry name" value="DHH phosphoesterases"/>
    <property type="match status" value="1"/>
</dbReference>
<dbReference type="Gene3D" id="3.90.1640.10">
    <property type="entry name" value="inorganic pyrophosphatase (n-terminal core)"/>
    <property type="match status" value="1"/>
</dbReference>
<reference evidence="3 4" key="1">
    <citation type="journal article" date="2021" name="ISME Commun">
        <title>Automated analysis of genomic sequences facilitates high-throughput and comprehensive description of bacteria.</title>
        <authorList>
            <person name="Hitch T.C.A."/>
        </authorList>
    </citation>
    <scope>NUCLEOTIDE SEQUENCE [LARGE SCALE GENOMIC DNA]</scope>
    <source>
        <strain evidence="3 4">Sanger_18</strain>
    </source>
</reference>
<dbReference type="Pfam" id="PF01368">
    <property type="entry name" value="DHH"/>
    <property type="match status" value="1"/>
</dbReference>
<gene>
    <name evidence="3" type="ORF">OCV77_05770</name>
</gene>
<protein>
    <submittedName>
        <fullName evidence="3">Bifunctional oligoribonuclease/PAP phosphatase NrnA</fullName>
    </submittedName>
</protein>
<dbReference type="Pfam" id="PF02272">
    <property type="entry name" value="DHHA1"/>
    <property type="match status" value="1"/>
</dbReference>
<evidence type="ECO:0000259" key="1">
    <source>
        <dbReference type="Pfam" id="PF01368"/>
    </source>
</evidence>
<keyword evidence="4" id="KW-1185">Reference proteome</keyword>
<dbReference type="Proteomes" id="UP001652432">
    <property type="component" value="Unassembled WGS sequence"/>
</dbReference>
<evidence type="ECO:0000313" key="3">
    <source>
        <dbReference type="EMBL" id="MCU6744008.1"/>
    </source>
</evidence>
<feature type="domain" description="DDH" evidence="1">
    <location>
        <begin position="16"/>
        <end position="156"/>
    </location>
</feature>
<comment type="caution">
    <text evidence="3">The sequence shown here is derived from an EMBL/GenBank/DDBJ whole genome shotgun (WGS) entry which is preliminary data.</text>
</comment>
<organism evidence="3 4">
    <name type="scientific">Suilimivivens aceti</name>
    <dbReference type="NCBI Taxonomy" id="2981774"/>
    <lineage>
        <taxon>Bacteria</taxon>
        <taxon>Bacillati</taxon>
        <taxon>Bacillota</taxon>
        <taxon>Clostridia</taxon>
        <taxon>Lachnospirales</taxon>
        <taxon>Lachnospiraceae</taxon>
        <taxon>Suilimivivens</taxon>
    </lineage>
</organism>
<proteinExistence type="predicted"/>
<dbReference type="EMBL" id="JAOQKJ010000004">
    <property type="protein sequence ID" value="MCU6744008.1"/>
    <property type="molecule type" value="Genomic_DNA"/>
</dbReference>
<dbReference type="PANTHER" id="PTHR47618">
    <property type="entry name" value="BIFUNCTIONAL OLIGORIBONUCLEASE AND PAP PHOSPHATASE NRNA"/>
    <property type="match status" value="1"/>
</dbReference>
<dbReference type="InterPro" id="IPR051319">
    <property type="entry name" value="Oligoribo/pAp-PDE_c-di-AMP_PDE"/>
</dbReference>
<evidence type="ECO:0000313" key="4">
    <source>
        <dbReference type="Proteomes" id="UP001652432"/>
    </source>
</evidence>
<dbReference type="InterPro" id="IPR001667">
    <property type="entry name" value="DDH_dom"/>
</dbReference>
<name>A0ABT2T180_9FIRM</name>
<dbReference type="Gene3D" id="3.10.310.30">
    <property type="match status" value="1"/>
</dbReference>
<dbReference type="InterPro" id="IPR003156">
    <property type="entry name" value="DHHA1_dom"/>
</dbReference>
<dbReference type="PANTHER" id="PTHR47618:SF1">
    <property type="entry name" value="BIFUNCTIONAL OLIGORIBONUCLEASE AND PAP PHOSPHATASE NRNA"/>
    <property type="match status" value="1"/>
</dbReference>
<accession>A0ABT2T180</accession>
<evidence type="ECO:0000259" key="2">
    <source>
        <dbReference type="Pfam" id="PF02272"/>
    </source>
</evidence>
<sequence length="328" mass="36134">MKVIDIYEEVKAAKTIGISGHIRPDGDCVGSCLGLYLYLKKKCSGARVQVMLEKPGDIFSCISGFDEIDSTFSGQQEPYDVFIALDCEKSRLGEAEKFFDQAGKRINIDHHISNENGCGDVNYVIPTASSASELVYDVIRKEELDAEIAKALYIGIIHDTGVFQYSNTSPKTLQTASHLISYGFDFPALISSTFYEKTYIQNQILGRALLESILFMDGRCVVSMIDKKTMAFYNADSHDLEGIVSQLRNTRGVECAIFMYQTGTLEYKVSLRSAGIIDVARVAAFFGGGGHIRAAGVTMQGTFHDIVNNLSAQIALQFEENADKKEAE</sequence>
<feature type="domain" description="DHHA1" evidence="2">
    <location>
        <begin position="232"/>
        <end position="301"/>
    </location>
</feature>